<dbReference type="EMBL" id="AWUE01016623">
    <property type="protein sequence ID" value="OMO90045.1"/>
    <property type="molecule type" value="Genomic_DNA"/>
</dbReference>
<name>A0A1R3J5B4_9ROSI</name>
<reference evidence="3" key="1">
    <citation type="submission" date="2013-09" db="EMBL/GenBank/DDBJ databases">
        <title>Corchorus olitorius genome sequencing.</title>
        <authorList>
            <person name="Alam M."/>
            <person name="Haque M.S."/>
            <person name="Islam M.S."/>
            <person name="Emdad E.M."/>
            <person name="Islam M.M."/>
            <person name="Ahmed B."/>
            <person name="Halim A."/>
            <person name="Hossen Q.M.M."/>
            <person name="Hossain M.Z."/>
            <person name="Ahmed R."/>
            <person name="Khan M.M."/>
            <person name="Islam R."/>
            <person name="Rashid M.M."/>
            <person name="Khan S.A."/>
            <person name="Rahman M.S."/>
            <person name="Alam M."/>
            <person name="Yahiya A.S."/>
            <person name="Khan M.S."/>
            <person name="Azam M.S."/>
            <person name="Haque T."/>
            <person name="Lashkar M.Z.H."/>
            <person name="Akhand A.I."/>
            <person name="Morshed G."/>
            <person name="Roy S."/>
            <person name="Uddin K.S."/>
            <person name="Rabeya T."/>
            <person name="Hossain A.S."/>
            <person name="Chowdhury A."/>
            <person name="Snigdha A.R."/>
            <person name="Mortoza M.S."/>
            <person name="Matin S.A."/>
            <person name="Hoque S.M.E."/>
            <person name="Islam M.K."/>
            <person name="Roy D.K."/>
            <person name="Haider R."/>
            <person name="Moosa M.M."/>
            <person name="Elias S.M."/>
            <person name="Hasan A.M."/>
            <person name="Jahan S."/>
            <person name="Shafiuddin M."/>
            <person name="Mahmood N."/>
            <person name="Shommy N.S."/>
        </authorList>
    </citation>
    <scope>NUCLEOTIDE SEQUENCE [LARGE SCALE GENOMIC DNA]</scope>
    <source>
        <strain evidence="3">cv. O-4</strain>
    </source>
</reference>
<keyword evidence="3" id="KW-1185">Reference proteome</keyword>
<dbReference type="AlphaFoldDB" id="A0A1R3J5B4"/>
<comment type="caution">
    <text evidence="2">The sequence shown here is derived from an EMBL/GenBank/DDBJ whole genome shotgun (WGS) entry which is preliminary data.</text>
</comment>
<feature type="compositionally biased region" description="Polar residues" evidence="1">
    <location>
        <begin position="7"/>
        <end position="27"/>
    </location>
</feature>
<gene>
    <name evidence="2" type="ORF">COLO4_19423</name>
</gene>
<evidence type="ECO:0000256" key="1">
    <source>
        <dbReference type="SAM" id="MobiDB-lite"/>
    </source>
</evidence>
<dbReference type="Proteomes" id="UP000187203">
    <property type="component" value="Unassembled WGS sequence"/>
</dbReference>
<proteinExistence type="predicted"/>
<sequence length="72" mass="7834">MAKSKVILQQNTNPYSDLKPPSSNSGCGTYLKSKGKVGNLPHGAVENPIYLDIEFLPIRDLGRGSSQLEVFN</sequence>
<protein>
    <submittedName>
        <fullName evidence="2">Uncharacterized protein</fullName>
    </submittedName>
</protein>
<evidence type="ECO:0000313" key="3">
    <source>
        <dbReference type="Proteomes" id="UP000187203"/>
    </source>
</evidence>
<evidence type="ECO:0000313" key="2">
    <source>
        <dbReference type="EMBL" id="OMO90045.1"/>
    </source>
</evidence>
<feature type="region of interest" description="Disordered" evidence="1">
    <location>
        <begin position="1"/>
        <end position="27"/>
    </location>
</feature>
<accession>A0A1R3J5B4</accession>
<organism evidence="2 3">
    <name type="scientific">Corchorus olitorius</name>
    <dbReference type="NCBI Taxonomy" id="93759"/>
    <lineage>
        <taxon>Eukaryota</taxon>
        <taxon>Viridiplantae</taxon>
        <taxon>Streptophyta</taxon>
        <taxon>Embryophyta</taxon>
        <taxon>Tracheophyta</taxon>
        <taxon>Spermatophyta</taxon>
        <taxon>Magnoliopsida</taxon>
        <taxon>eudicotyledons</taxon>
        <taxon>Gunneridae</taxon>
        <taxon>Pentapetalae</taxon>
        <taxon>rosids</taxon>
        <taxon>malvids</taxon>
        <taxon>Malvales</taxon>
        <taxon>Malvaceae</taxon>
        <taxon>Grewioideae</taxon>
        <taxon>Apeibeae</taxon>
        <taxon>Corchorus</taxon>
    </lineage>
</organism>